<dbReference type="InterPro" id="IPR039418">
    <property type="entry name" value="LexA-like"/>
</dbReference>
<gene>
    <name evidence="5" type="ORF">FOZ74_06515</name>
</gene>
<reference evidence="5 6" key="1">
    <citation type="submission" date="2019-07" db="EMBL/GenBank/DDBJ databases">
        <title>Complete genome sequence of Comamonas sp. NLF 7-7 isolated from livestock.</title>
        <authorList>
            <person name="Kim D.H."/>
            <person name="Kim J.G."/>
        </authorList>
    </citation>
    <scope>NUCLEOTIDE SEQUENCE [LARGE SCALE GENOMIC DNA]</scope>
    <source>
        <strain evidence="5 6">NLF 7-7</strain>
    </source>
</reference>
<keyword evidence="6" id="KW-1185">Reference proteome</keyword>
<dbReference type="EMBL" id="CP042344">
    <property type="protein sequence ID" value="QEA12702.1"/>
    <property type="molecule type" value="Genomic_DNA"/>
</dbReference>
<accession>A0A5B8RVC6</accession>
<dbReference type="PANTHER" id="PTHR40661:SF1">
    <property type="entry name" value="HTH CRO_C1-TYPE DOMAIN-CONTAINING PROTEIN"/>
    <property type="match status" value="1"/>
</dbReference>
<dbReference type="InterPro" id="IPR036286">
    <property type="entry name" value="LexA/Signal_pep-like_sf"/>
</dbReference>
<name>A0A5B8RVC6_9BURK</name>
<organism evidence="5 6">
    <name type="scientific">Comamonas flocculans</name>
    <dbReference type="NCBI Taxonomy" id="2597701"/>
    <lineage>
        <taxon>Bacteria</taxon>
        <taxon>Pseudomonadati</taxon>
        <taxon>Pseudomonadota</taxon>
        <taxon>Betaproteobacteria</taxon>
        <taxon>Burkholderiales</taxon>
        <taxon>Comamonadaceae</taxon>
        <taxon>Comamonas</taxon>
    </lineage>
</organism>
<dbReference type="GO" id="GO:0003677">
    <property type="term" value="F:DNA binding"/>
    <property type="evidence" value="ECO:0007669"/>
    <property type="project" value="UniProtKB-KW"/>
</dbReference>
<dbReference type="PANTHER" id="PTHR40661">
    <property type="match status" value="1"/>
</dbReference>
<dbReference type="InterPro" id="IPR015927">
    <property type="entry name" value="Peptidase_S24_S26A/B/C"/>
</dbReference>
<keyword evidence="3" id="KW-0804">Transcription</keyword>
<dbReference type="Proteomes" id="UP000321199">
    <property type="component" value="Chromosome"/>
</dbReference>
<dbReference type="Pfam" id="PF00717">
    <property type="entry name" value="Peptidase_S24"/>
    <property type="match status" value="1"/>
</dbReference>
<sequence>MDESQIQESRRMRLADAVNKLAEGNVASFGRLLGYRGGAFVRQMLLGRRAISDKTVRRIESLRGMRGWFSPALAHAQEDAAPAYDYGAGPEVYQLYPVQLRVRTGIAGYTVVPDESDEDAPLSLHRHWLARRGYRPTRLLALRMAAAGMEPALHVGDVFVLDTAETTLRDGQVFAINFYGEVLVRRVQRDGDGWWLVADNLDQARYPRKACAGPDCVPIGRVVFKQGENI</sequence>
<dbReference type="AlphaFoldDB" id="A0A5B8RVC6"/>
<proteinExistence type="predicted"/>
<evidence type="ECO:0000259" key="4">
    <source>
        <dbReference type="Pfam" id="PF00717"/>
    </source>
</evidence>
<feature type="domain" description="Peptidase S24/S26A/S26B/S26C" evidence="4">
    <location>
        <begin position="108"/>
        <end position="222"/>
    </location>
</feature>
<evidence type="ECO:0000256" key="2">
    <source>
        <dbReference type="ARBA" id="ARBA00023125"/>
    </source>
</evidence>
<dbReference type="OrthoDB" id="9788236at2"/>
<keyword evidence="1" id="KW-0805">Transcription regulation</keyword>
<dbReference type="Gene3D" id="2.10.109.10">
    <property type="entry name" value="Umud Fragment, subunit A"/>
    <property type="match status" value="1"/>
</dbReference>
<evidence type="ECO:0000256" key="3">
    <source>
        <dbReference type="ARBA" id="ARBA00023163"/>
    </source>
</evidence>
<dbReference type="KEGG" id="cof:FOZ74_06515"/>
<evidence type="ECO:0000313" key="6">
    <source>
        <dbReference type="Proteomes" id="UP000321199"/>
    </source>
</evidence>
<keyword evidence="2" id="KW-0238">DNA-binding</keyword>
<evidence type="ECO:0000256" key="1">
    <source>
        <dbReference type="ARBA" id="ARBA00023015"/>
    </source>
</evidence>
<protein>
    <submittedName>
        <fullName evidence="5">S24 family peptidase</fullName>
    </submittedName>
</protein>
<evidence type="ECO:0000313" key="5">
    <source>
        <dbReference type="EMBL" id="QEA12702.1"/>
    </source>
</evidence>
<dbReference type="CDD" id="cd06529">
    <property type="entry name" value="S24_LexA-like"/>
    <property type="match status" value="1"/>
</dbReference>
<dbReference type="SUPFAM" id="SSF51306">
    <property type="entry name" value="LexA/Signal peptidase"/>
    <property type="match status" value="1"/>
</dbReference>